<proteinExistence type="predicted"/>
<dbReference type="EMBL" id="CADEAL010000785">
    <property type="protein sequence ID" value="CAB1425208.1"/>
    <property type="molecule type" value="Genomic_DNA"/>
</dbReference>
<sequence length="210" mass="23932">MEPPAGRHKLIRQENRLSGLVHTWFGSELQTLQLSLNLNLRCERFLRPEEIWVWIQLNHRSVVSLTRLSSYETRPRKKDEIIRESYNRSVHDEAAVQKSSPCLLALYNHAVNKVLVHTCGARPLPTPPLTRYSHVESMVCGGGGRRLQRTTGVKEVEYEIVGNQKNGRKVQQNDSQFSVTECGSCIGEQRAAESGHQLRTYDSSTQHDDN</sequence>
<dbReference type="Proteomes" id="UP001153269">
    <property type="component" value="Unassembled WGS sequence"/>
</dbReference>
<keyword evidence="2" id="KW-1185">Reference proteome</keyword>
<name>A0A9N7YGV9_PLEPL</name>
<dbReference type="AlphaFoldDB" id="A0A9N7YGV9"/>
<protein>
    <submittedName>
        <fullName evidence="1">Uncharacterized protein</fullName>
    </submittedName>
</protein>
<organism evidence="1 2">
    <name type="scientific">Pleuronectes platessa</name>
    <name type="common">European plaice</name>
    <dbReference type="NCBI Taxonomy" id="8262"/>
    <lineage>
        <taxon>Eukaryota</taxon>
        <taxon>Metazoa</taxon>
        <taxon>Chordata</taxon>
        <taxon>Craniata</taxon>
        <taxon>Vertebrata</taxon>
        <taxon>Euteleostomi</taxon>
        <taxon>Actinopterygii</taxon>
        <taxon>Neopterygii</taxon>
        <taxon>Teleostei</taxon>
        <taxon>Neoteleostei</taxon>
        <taxon>Acanthomorphata</taxon>
        <taxon>Carangaria</taxon>
        <taxon>Pleuronectiformes</taxon>
        <taxon>Pleuronectoidei</taxon>
        <taxon>Pleuronectidae</taxon>
        <taxon>Pleuronectes</taxon>
    </lineage>
</organism>
<comment type="caution">
    <text evidence="1">The sequence shown here is derived from an EMBL/GenBank/DDBJ whole genome shotgun (WGS) entry which is preliminary data.</text>
</comment>
<gene>
    <name evidence="1" type="ORF">PLEPLA_LOCUS13138</name>
</gene>
<evidence type="ECO:0000313" key="2">
    <source>
        <dbReference type="Proteomes" id="UP001153269"/>
    </source>
</evidence>
<reference evidence="1" key="1">
    <citation type="submission" date="2020-03" db="EMBL/GenBank/DDBJ databases">
        <authorList>
            <person name="Weist P."/>
        </authorList>
    </citation>
    <scope>NUCLEOTIDE SEQUENCE</scope>
</reference>
<accession>A0A9N7YGV9</accession>
<evidence type="ECO:0000313" key="1">
    <source>
        <dbReference type="EMBL" id="CAB1425208.1"/>
    </source>
</evidence>